<evidence type="ECO:0000259" key="5">
    <source>
        <dbReference type="PROSITE" id="PS50002"/>
    </source>
</evidence>
<feature type="compositionally biased region" description="Basic residues" evidence="3">
    <location>
        <begin position="1074"/>
        <end position="1084"/>
    </location>
</feature>
<feature type="compositionally biased region" description="Basic and acidic residues" evidence="3">
    <location>
        <begin position="1302"/>
        <end position="1317"/>
    </location>
</feature>
<name>A0A1W5DEK6_9LECA</name>
<feature type="region of interest" description="Disordered" evidence="3">
    <location>
        <begin position="1238"/>
        <end position="1612"/>
    </location>
</feature>
<dbReference type="InterPro" id="IPR053039">
    <property type="entry name" value="Polarity_Bud-Selection_Reg"/>
</dbReference>
<organism evidence="6 7">
    <name type="scientific">Lasallia pustulata</name>
    <dbReference type="NCBI Taxonomy" id="136370"/>
    <lineage>
        <taxon>Eukaryota</taxon>
        <taxon>Fungi</taxon>
        <taxon>Dikarya</taxon>
        <taxon>Ascomycota</taxon>
        <taxon>Pezizomycotina</taxon>
        <taxon>Lecanoromycetes</taxon>
        <taxon>OSLEUM clade</taxon>
        <taxon>Umbilicariomycetidae</taxon>
        <taxon>Umbilicariales</taxon>
        <taxon>Umbilicariaceae</taxon>
        <taxon>Lasallia</taxon>
    </lineage>
</organism>
<dbReference type="PANTHER" id="PTHR47775">
    <property type="entry name" value="BUD SITE SELECTION PROTEIN 14"/>
    <property type="match status" value="1"/>
</dbReference>
<feature type="transmembrane region" description="Helical" evidence="4">
    <location>
        <begin position="12"/>
        <end position="33"/>
    </location>
</feature>
<feature type="compositionally biased region" description="Low complexity" evidence="3">
    <location>
        <begin position="1405"/>
        <end position="1414"/>
    </location>
</feature>
<feature type="compositionally biased region" description="Polar residues" evidence="3">
    <location>
        <begin position="1318"/>
        <end position="1354"/>
    </location>
</feature>
<dbReference type="InterPro" id="IPR001452">
    <property type="entry name" value="SH3_domain"/>
</dbReference>
<feature type="compositionally biased region" description="Basic and acidic residues" evidence="3">
    <location>
        <begin position="867"/>
        <end position="876"/>
    </location>
</feature>
<evidence type="ECO:0000256" key="4">
    <source>
        <dbReference type="SAM" id="Phobius"/>
    </source>
</evidence>
<keyword evidence="4" id="KW-1133">Transmembrane helix</keyword>
<feature type="compositionally biased region" description="Acidic residues" evidence="3">
    <location>
        <begin position="1099"/>
        <end position="1111"/>
    </location>
</feature>
<dbReference type="SMART" id="SM00326">
    <property type="entry name" value="SH3"/>
    <property type="match status" value="1"/>
</dbReference>
<feature type="region of interest" description="Disordered" evidence="3">
    <location>
        <begin position="1063"/>
        <end position="1084"/>
    </location>
</feature>
<feature type="compositionally biased region" description="Polar residues" evidence="3">
    <location>
        <begin position="1440"/>
        <end position="1450"/>
    </location>
</feature>
<dbReference type="InterPro" id="IPR006598">
    <property type="entry name" value="CAP10"/>
</dbReference>
<keyword evidence="7" id="KW-1185">Reference proteome</keyword>
<dbReference type="GO" id="GO:0051286">
    <property type="term" value="C:cell tip"/>
    <property type="evidence" value="ECO:0007669"/>
    <property type="project" value="TreeGrafter"/>
</dbReference>
<dbReference type="PROSITE" id="PS50002">
    <property type="entry name" value="SH3"/>
    <property type="match status" value="1"/>
</dbReference>
<dbReference type="EMBL" id="FWEW01003889">
    <property type="protein sequence ID" value="SLM41536.1"/>
    <property type="molecule type" value="Genomic_DNA"/>
</dbReference>
<dbReference type="GO" id="GO:0008104">
    <property type="term" value="P:intracellular protein localization"/>
    <property type="evidence" value="ECO:0007669"/>
    <property type="project" value="TreeGrafter"/>
</dbReference>
<dbReference type="GO" id="GO:0015630">
    <property type="term" value="C:microtubule cytoskeleton"/>
    <property type="evidence" value="ECO:0007669"/>
    <property type="project" value="TreeGrafter"/>
</dbReference>
<evidence type="ECO:0000313" key="6">
    <source>
        <dbReference type="EMBL" id="SLM41536.1"/>
    </source>
</evidence>
<feature type="domain" description="SH3" evidence="5">
    <location>
        <begin position="986"/>
        <end position="1047"/>
    </location>
</feature>
<keyword evidence="4" id="KW-0812">Transmembrane</keyword>
<dbReference type="SUPFAM" id="SSF50044">
    <property type="entry name" value="SH3-domain"/>
    <property type="match status" value="1"/>
</dbReference>
<protein>
    <submittedName>
        <fullName evidence="6">SH3 domain</fullName>
    </submittedName>
</protein>
<feature type="region of interest" description="Disordered" evidence="3">
    <location>
        <begin position="50"/>
        <end position="78"/>
    </location>
</feature>
<dbReference type="InterPro" id="IPR036028">
    <property type="entry name" value="SH3-like_dom_sf"/>
</dbReference>
<accession>A0A1W5DEK6</accession>
<dbReference type="FunFam" id="2.30.30.40:FF:000035">
    <property type="entry name" value="SH3 domain containing protein"/>
    <property type="match status" value="1"/>
</dbReference>
<feature type="compositionally biased region" description="Polar residues" evidence="3">
    <location>
        <begin position="1370"/>
        <end position="1384"/>
    </location>
</feature>
<proteinExistence type="predicted"/>
<feature type="compositionally biased region" description="Low complexity" evidence="3">
    <location>
        <begin position="1565"/>
        <end position="1585"/>
    </location>
</feature>
<dbReference type="SMART" id="SM00672">
    <property type="entry name" value="CAP10"/>
    <property type="match status" value="1"/>
</dbReference>
<dbReference type="Pfam" id="PF05686">
    <property type="entry name" value="Glyco_transf_90"/>
    <property type="match status" value="2"/>
</dbReference>
<dbReference type="GO" id="GO:0030950">
    <property type="term" value="P:establishment or maintenance of actin cytoskeleton polarity"/>
    <property type="evidence" value="ECO:0007669"/>
    <property type="project" value="TreeGrafter"/>
</dbReference>
<dbReference type="PANTHER" id="PTHR47775:SF1">
    <property type="entry name" value="BUD SITE SELECTION PROTEIN 14"/>
    <property type="match status" value="1"/>
</dbReference>
<dbReference type="Gene3D" id="2.30.30.40">
    <property type="entry name" value="SH3 Domains"/>
    <property type="match status" value="1"/>
</dbReference>
<evidence type="ECO:0000313" key="7">
    <source>
        <dbReference type="Proteomes" id="UP000192927"/>
    </source>
</evidence>
<keyword evidence="1 2" id="KW-0728">SH3 domain</keyword>
<feature type="region of interest" description="Disordered" evidence="3">
    <location>
        <begin position="803"/>
        <end position="828"/>
    </location>
</feature>
<evidence type="ECO:0000256" key="3">
    <source>
        <dbReference type="SAM" id="MobiDB-lite"/>
    </source>
</evidence>
<feature type="region of interest" description="Disordered" evidence="3">
    <location>
        <begin position="1099"/>
        <end position="1156"/>
    </location>
</feature>
<feature type="region of interest" description="Disordered" evidence="3">
    <location>
        <begin position="842"/>
        <end position="959"/>
    </location>
</feature>
<sequence length="1684" mass="188599">MSSFDRGKRRLFFLIAVISLFLIVANLLVLSGADVRSRIEKLPILGKPQKTSGGGLSDHGPLDSSWQDDSSFEDVPGPVDSHPISVSIVEAEKKWRGYEDNRSNTFKECVSKYRRKYGRHPPPGFEKWYRFARARDVHNIDDFDQIMDDLRPFWAVEPYIIRTLAAHMWEKKDDGISGIHIRNHRVVKQNNGSWRSETMVDLIERFIKYIPDMDIATNKLDQPRVVVPWEVMQSMLAKELETRRTPPEASNEFTQDMDSYLDVDAEQDDGPREDAQWYPAHGEQYMNIAKTACPPESHARANNSTLADSEALYKSRLGGIITNFNRSSDLCTMGPELQDEHGFLYSSSTVIATKRLVPVFGECKVNVNSDILFPANMYWKKDKRYEYDGTYDDDWSTKQENTIWRGVTSGGAQTENNWQHMHRQRLVMLLNSTEMQEKVVRILTEQPEQKGEYENFMQFKPSAFAKQYTDVGFVETWGCVPDCDFYNDVWTLKPEIPLPEQFKYRYLIDVDGHSFSGRWRAFLESKSLGIKATIFREWHDSRLFAWKHFVPMDNRFDDIYSILTYFVGVGRLGEQHLAEENNASEIAYVPRHDAEAKRLALQGSEWARKVLRRDDIEIYMFRLLLEYGRVIDDNRDRIGYAGDGSELDKPTVADTLDLQDHEAPSAKDHSHHLTHPLPFGEGPLAPHQAITLQHVEQQAAELHTRSPRVSQDLSNKELQLLHDEHSSYEDSETDFGINNRGLEDAFADQRNGSMAGGEDGELADGEIDDRLEDDMMDKISSSPSIDDGGYTLPLLWPMRTVSLPENPSGPNTPQASVSIHEDSSSPFVATPEHLPLLFAQKQEGSGPSKDHHQRGEYGLDRPSALSDQKEVKDRTHIGLGLSNNEDQIGHLDEDSEGLKGSYEADMDPLDLHDLLLPPDDPLLDNSFDDAHLPGFPSDPSSSDSCSTNSDGPDGFDDDTEDVSFCDDSRFIDSGWGGECLREIEDIDFEFVYALHTFVATVEGQAHATKGDTMVLLDDSNSYWWLVRVVKDSSIGYLPAEHIETPTERLARLNKHRNIDLSQTMLGDNPEKSKNPLKKAMRRRNAKTVQFSAPTYVEASDVDYSTEEEGDGGEFGNADEPADAEAQNVLQNQDETASVEPLKVRTSVKEVDANTEPQAELGLVNGARETHEITAVENPRTSEEMLDHSSIAYLGLDGPESLTITDDGTAAKSRNGIVRNTDSFFKDESVETRKITITPNLLRDDSSNSTIKSNESKEVKPSASLDNLDKVSTPPEKGKEDKKRRERKSGMLSGLFKRKDKKGRSQDDEVEATERLSEELSSPQPKESLESVSQDSRLSTPIGRSTSQKQTSKLQKPNPAKGAPSAKPPLSQDSSPPQRLENAQSDIAEPQFRQQLSADMPPPDRAAPNAADAIASMRVVNTDTERGNEAAPLQIRVKSPEQWNEQKQATQPIRDVRLTEGLFSPIRDVLRSSPSASEPTPEKVTKAKQRVAMDDFDSLPEKEEPSEPIFDSEENVAPYADQDAERDVAGTPGEDSEKDRLSESPVQVSPGDAQTHKLPSLMVDTSSQEEPSISPISPTSSPELIEAPPEAGAREETPASLVRSTSTSGPAWSDASLRTYLEDDTDIRDLLVVVHDKSDVEPAGPDHPFIGNLFKAENRKLAEISNRLDGLLGDWLAKRSKLGAR</sequence>
<feature type="compositionally biased region" description="Low complexity" evidence="3">
    <location>
        <begin position="937"/>
        <end position="952"/>
    </location>
</feature>
<keyword evidence="4" id="KW-0472">Membrane</keyword>
<dbReference type="Proteomes" id="UP000192927">
    <property type="component" value="Unassembled WGS sequence"/>
</dbReference>
<feature type="compositionally biased region" description="Polar residues" evidence="3">
    <location>
        <begin position="803"/>
        <end position="817"/>
    </location>
</feature>
<feature type="compositionally biased region" description="Basic and acidic residues" evidence="3">
    <location>
        <begin position="848"/>
        <end position="859"/>
    </location>
</feature>
<evidence type="ECO:0000256" key="2">
    <source>
        <dbReference type="PROSITE-ProRule" id="PRU00192"/>
    </source>
</evidence>
<evidence type="ECO:0000256" key="1">
    <source>
        <dbReference type="ARBA" id="ARBA00022443"/>
    </source>
</evidence>
<reference evidence="7" key="1">
    <citation type="submission" date="2017-03" db="EMBL/GenBank/DDBJ databases">
        <authorList>
            <person name="Sharma R."/>
            <person name="Thines M."/>
        </authorList>
    </citation>
    <scope>NUCLEOTIDE SEQUENCE [LARGE SCALE GENOMIC DNA]</scope>
</reference>